<proteinExistence type="predicted"/>
<name>A0A0E9T2N7_ANGAN</name>
<sequence length="41" mass="4853">MSSFLYKSILLRNMSIGQVSCLIERFCGKPGHRWRWPSRPN</sequence>
<organism evidence="1">
    <name type="scientific">Anguilla anguilla</name>
    <name type="common">European freshwater eel</name>
    <name type="synonym">Muraena anguilla</name>
    <dbReference type="NCBI Taxonomy" id="7936"/>
    <lineage>
        <taxon>Eukaryota</taxon>
        <taxon>Metazoa</taxon>
        <taxon>Chordata</taxon>
        <taxon>Craniata</taxon>
        <taxon>Vertebrata</taxon>
        <taxon>Euteleostomi</taxon>
        <taxon>Actinopterygii</taxon>
        <taxon>Neopterygii</taxon>
        <taxon>Teleostei</taxon>
        <taxon>Anguilliformes</taxon>
        <taxon>Anguillidae</taxon>
        <taxon>Anguilla</taxon>
    </lineage>
</organism>
<reference evidence="1" key="2">
    <citation type="journal article" date="2015" name="Fish Shellfish Immunol.">
        <title>Early steps in the European eel (Anguilla anguilla)-Vibrio vulnificus interaction in the gills: Role of the RtxA13 toxin.</title>
        <authorList>
            <person name="Callol A."/>
            <person name="Pajuelo D."/>
            <person name="Ebbesson L."/>
            <person name="Teles M."/>
            <person name="MacKenzie S."/>
            <person name="Amaro C."/>
        </authorList>
    </citation>
    <scope>NUCLEOTIDE SEQUENCE</scope>
</reference>
<dbReference type="EMBL" id="GBXM01060800">
    <property type="protein sequence ID" value="JAH47777.1"/>
    <property type="molecule type" value="Transcribed_RNA"/>
</dbReference>
<reference evidence="1" key="1">
    <citation type="submission" date="2014-11" db="EMBL/GenBank/DDBJ databases">
        <authorList>
            <person name="Amaro Gonzalez C."/>
        </authorList>
    </citation>
    <scope>NUCLEOTIDE SEQUENCE</scope>
</reference>
<evidence type="ECO:0000313" key="1">
    <source>
        <dbReference type="EMBL" id="JAH47777.1"/>
    </source>
</evidence>
<protein>
    <submittedName>
        <fullName evidence="1">Uncharacterized protein</fullName>
    </submittedName>
</protein>
<dbReference type="AlphaFoldDB" id="A0A0E9T2N7"/>
<accession>A0A0E9T2N7</accession>